<feature type="transmembrane region" description="Helical" evidence="10">
    <location>
        <begin position="320"/>
        <end position="341"/>
    </location>
</feature>
<evidence type="ECO:0000256" key="9">
    <source>
        <dbReference type="ARBA" id="ARBA00061532"/>
    </source>
</evidence>
<keyword evidence="2" id="KW-1003">Cell membrane</keyword>
<evidence type="ECO:0000256" key="6">
    <source>
        <dbReference type="ARBA" id="ARBA00022989"/>
    </source>
</evidence>
<feature type="transmembrane region" description="Helical" evidence="10">
    <location>
        <begin position="171"/>
        <end position="191"/>
    </location>
</feature>
<evidence type="ECO:0000256" key="2">
    <source>
        <dbReference type="ARBA" id="ARBA00022475"/>
    </source>
</evidence>
<dbReference type="EMBL" id="JAUZQE010000002">
    <property type="protein sequence ID" value="MDR4124590.1"/>
    <property type="molecule type" value="Genomic_DNA"/>
</dbReference>
<evidence type="ECO:0000313" key="12">
    <source>
        <dbReference type="Proteomes" id="UP001232156"/>
    </source>
</evidence>
<sequence>MRRLRSRLSNLHSDHRRIASGAFRVAVFLLLGKAAGAVKEMAVAYRYGVSDVVDAYQFTMTLANWLPITIVGALSVVLIPVLVRARDDTAALHRFLGELHGWVILVGLVLAGGIYVAWPWVLDVAGAGLDDDTRRMSRQLTLAFAPAALFTLMTGVSAARLRARERHINTLLDSVPAVVILVWVLLAVTPIDVGPLLWGTLVGYAIQSVWLLWLAARADGGVGRPRLGLSAGQWPDLMKAAGVMLIGQVAMSFVGPIDQYTAATLGANANATLGYAARLLSLLLGLGAASVGRAALPVLADVQRRGDMLRARRLALKWSVLMALGGALVTLVGWMLAPWLVSLLFERGAFTADDTVRVAGVMRWGLLQMPFYFGVLVLVQLLASQNRYRIMASIAVANFLLKAAMNHVLAPVMGVNGIMLATGLMYLLSYVCYMAVALSPPPASPEPVAASPGRD</sequence>
<feature type="transmembrane region" description="Helical" evidence="10">
    <location>
        <begin position="275"/>
        <end position="299"/>
    </location>
</feature>
<evidence type="ECO:0000256" key="5">
    <source>
        <dbReference type="ARBA" id="ARBA00022984"/>
    </source>
</evidence>
<keyword evidence="4" id="KW-0133">Cell shape</keyword>
<feature type="transmembrane region" description="Helical" evidence="10">
    <location>
        <begin position="21"/>
        <end position="45"/>
    </location>
</feature>
<dbReference type="RefSeq" id="WP_165277899.1">
    <property type="nucleotide sequence ID" value="NZ_JAUZQE010000002.1"/>
</dbReference>
<feature type="transmembrane region" description="Helical" evidence="10">
    <location>
        <begin position="140"/>
        <end position="159"/>
    </location>
</feature>
<protein>
    <submittedName>
        <fullName evidence="11">Lipid II flippase MurJ</fullName>
    </submittedName>
</protein>
<evidence type="ECO:0000256" key="3">
    <source>
        <dbReference type="ARBA" id="ARBA00022692"/>
    </source>
</evidence>
<keyword evidence="12" id="KW-1185">Reference proteome</keyword>
<evidence type="ECO:0000313" key="11">
    <source>
        <dbReference type="EMBL" id="MDR4124590.1"/>
    </source>
</evidence>
<keyword evidence="3 10" id="KW-0812">Transmembrane</keyword>
<dbReference type="PANTHER" id="PTHR47019:SF1">
    <property type="entry name" value="LIPID II FLIPPASE MURJ"/>
    <property type="match status" value="1"/>
</dbReference>
<keyword evidence="6 10" id="KW-1133">Transmembrane helix</keyword>
<keyword evidence="7 10" id="KW-0472">Membrane</keyword>
<evidence type="ECO:0000256" key="8">
    <source>
        <dbReference type="ARBA" id="ARBA00060041"/>
    </source>
</evidence>
<feature type="transmembrane region" description="Helical" evidence="10">
    <location>
        <begin position="415"/>
        <end position="436"/>
    </location>
</feature>
<comment type="subcellular location">
    <subcellularLocation>
        <location evidence="1">Cell membrane</location>
        <topology evidence="1">Multi-pass membrane protein</topology>
    </subcellularLocation>
</comment>
<accession>A0ABU1D2G2</accession>
<keyword evidence="5" id="KW-0573">Peptidoglycan synthesis</keyword>
<reference evidence="11 12" key="1">
    <citation type="submission" date="2023-08" db="EMBL/GenBank/DDBJ databases">
        <title>Alcaligenaceae gen. nov., a novel taxon isolated from the sludge of Yixing Pesticide Factory.</title>
        <authorList>
            <person name="Ruan L."/>
        </authorList>
    </citation>
    <scope>NUCLEOTIDE SEQUENCE [LARGE SCALE GENOMIC DNA]</scope>
    <source>
        <strain evidence="11 12">LG-2</strain>
    </source>
</reference>
<comment type="function">
    <text evidence="8">Involved in peptidoglycan biosynthesis. Transports lipid-linked peptidoglycan precursors from the inner to the outer leaflet of the cytoplasmic membrane.</text>
</comment>
<evidence type="ECO:0000256" key="4">
    <source>
        <dbReference type="ARBA" id="ARBA00022960"/>
    </source>
</evidence>
<dbReference type="InterPro" id="IPR004268">
    <property type="entry name" value="MurJ"/>
</dbReference>
<gene>
    <name evidence="11" type="ORF">Q8947_01140</name>
</gene>
<organism evidence="11 12">
    <name type="scientific">Yanghanlia caeni</name>
    <dbReference type="NCBI Taxonomy" id="3064283"/>
    <lineage>
        <taxon>Bacteria</taxon>
        <taxon>Pseudomonadati</taxon>
        <taxon>Pseudomonadota</taxon>
        <taxon>Betaproteobacteria</taxon>
        <taxon>Burkholderiales</taxon>
        <taxon>Alcaligenaceae</taxon>
        <taxon>Yanghanlia</taxon>
    </lineage>
</organism>
<feature type="transmembrane region" description="Helical" evidence="10">
    <location>
        <begin position="237"/>
        <end position="255"/>
    </location>
</feature>
<evidence type="ECO:0000256" key="10">
    <source>
        <dbReference type="SAM" id="Phobius"/>
    </source>
</evidence>
<evidence type="ECO:0000256" key="7">
    <source>
        <dbReference type="ARBA" id="ARBA00023136"/>
    </source>
</evidence>
<comment type="caution">
    <text evidence="11">The sequence shown here is derived from an EMBL/GenBank/DDBJ whole genome shotgun (WGS) entry which is preliminary data.</text>
</comment>
<feature type="transmembrane region" description="Helical" evidence="10">
    <location>
        <begin position="361"/>
        <end position="383"/>
    </location>
</feature>
<proteinExistence type="inferred from homology"/>
<name>A0ABU1D2G2_9BURK</name>
<evidence type="ECO:0000256" key="1">
    <source>
        <dbReference type="ARBA" id="ARBA00004651"/>
    </source>
</evidence>
<feature type="transmembrane region" description="Helical" evidence="10">
    <location>
        <begin position="95"/>
        <end position="120"/>
    </location>
</feature>
<dbReference type="Proteomes" id="UP001232156">
    <property type="component" value="Unassembled WGS sequence"/>
</dbReference>
<feature type="transmembrane region" description="Helical" evidence="10">
    <location>
        <begin position="65"/>
        <end position="83"/>
    </location>
</feature>
<dbReference type="Pfam" id="PF03023">
    <property type="entry name" value="MurJ"/>
    <property type="match status" value="1"/>
</dbReference>
<dbReference type="InterPro" id="IPR051050">
    <property type="entry name" value="Lipid_II_flippase_MurJ/MviN"/>
</dbReference>
<dbReference type="PANTHER" id="PTHR47019">
    <property type="entry name" value="LIPID II FLIPPASE MURJ"/>
    <property type="match status" value="1"/>
</dbReference>
<feature type="transmembrane region" description="Helical" evidence="10">
    <location>
        <begin position="197"/>
        <end position="216"/>
    </location>
</feature>
<comment type="similarity">
    <text evidence="9">Belongs to the MurJ/MviN family.</text>
</comment>